<evidence type="ECO:0000256" key="1">
    <source>
        <dbReference type="ARBA" id="ARBA00022714"/>
    </source>
</evidence>
<organism evidence="7 8">
    <name type="scientific">Steroidobacter flavus</name>
    <dbReference type="NCBI Taxonomy" id="1842136"/>
    <lineage>
        <taxon>Bacteria</taxon>
        <taxon>Pseudomonadati</taxon>
        <taxon>Pseudomonadota</taxon>
        <taxon>Gammaproteobacteria</taxon>
        <taxon>Steroidobacterales</taxon>
        <taxon>Steroidobacteraceae</taxon>
        <taxon>Steroidobacter</taxon>
    </lineage>
</organism>
<gene>
    <name evidence="7" type="ORF">ACFPN2_34545</name>
</gene>
<keyword evidence="5" id="KW-0411">Iron-sulfur</keyword>
<dbReference type="GO" id="GO:0051213">
    <property type="term" value="F:dioxygenase activity"/>
    <property type="evidence" value="ECO:0007669"/>
    <property type="project" value="UniProtKB-KW"/>
</dbReference>
<keyword evidence="2" id="KW-0479">Metal-binding</keyword>
<dbReference type="InterPro" id="IPR017941">
    <property type="entry name" value="Rieske_2Fe-2S"/>
</dbReference>
<dbReference type="CDD" id="cd03469">
    <property type="entry name" value="Rieske_RO_Alpha_N"/>
    <property type="match status" value="1"/>
</dbReference>
<feature type="domain" description="Rieske" evidence="6">
    <location>
        <begin position="37"/>
        <end position="139"/>
    </location>
</feature>
<accession>A0ABV8T2Y4</accession>
<proteinExistence type="predicted"/>
<evidence type="ECO:0000256" key="4">
    <source>
        <dbReference type="ARBA" id="ARBA00023004"/>
    </source>
</evidence>
<dbReference type="InterPro" id="IPR050584">
    <property type="entry name" value="Cholesterol_7-desaturase"/>
</dbReference>
<dbReference type="EC" id="1.14.13.-" evidence="7"/>
<protein>
    <submittedName>
        <fullName evidence="7">Aromatic ring-hydroxylating dioxygenase subunit alpha</fullName>
        <ecNumber evidence="7">1.14.13.-</ecNumber>
    </submittedName>
</protein>
<keyword evidence="4" id="KW-0408">Iron</keyword>
<keyword evidence="8" id="KW-1185">Reference proteome</keyword>
<dbReference type="Gene3D" id="2.102.10.10">
    <property type="entry name" value="Rieske [2Fe-2S] iron-sulphur domain"/>
    <property type="match status" value="1"/>
</dbReference>
<name>A0ABV8T2Y4_9GAMM</name>
<sequence length="342" mass="38533">MANQAVSTHTVAIDRIRRRHTNPVPHEGDNGLFSQSWFPICLSSEVARGQVIGRDFLDGRVVVYRGEDGVARVMSAYCPHVGADLSVGAVVGNRLQCAFHRWEYDAEGWCAKTGVGDPPPPTACLFKFPVIERFGIVWVFNGEQPLWDLFNFDAPDEEIAYTAFYADLYTCDGWIFAANTPDIQHIKAVHGIRFLTEDPHAIVQWEPYGFRMKISARHLNDEAIEWNVGIRGSSTYIQEGTVDGWWLGVFAGFSLPRPGTHRPFMAICVRKGDGSPDSEKLIQERLEFGKQLLSRTAFEDKPILDNIHYTAGTLTRGDLTLGRYIEMLRKYPRAHPSADFIK</sequence>
<dbReference type="RefSeq" id="WP_380605255.1">
    <property type="nucleotide sequence ID" value="NZ_JBHSDU010000015.1"/>
</dbReference>
<keyword evidence="7" id="KW-0223">Dioxygenase</keyword>
<dbReference type="InterPro" id="IPR036922">
    <property type="entry name" value="Rieske_2Fe-2S_sf"/>
</dbReference>
<dbReference type="PROSITE" id="PS51296">
    <property type="entry name" value="RIESKE"/>
    <property type="match status" value="1"/>
</dbReference>
<dbReference type="SUPFAM" id="SSF50022">
    <property type="entry name" value="ISP domain"/>
    <property type="match status" value="1"/>
</dbReference>
<keyword evidence="3 7" id="KW-0560">Oxidoreductase</keyword>
<reference evidence="8" key="1">
    <citation type="journal article" date="2019" name="Int. J. Syst. Evol. Microbiol.">
        <title>The Global Catalogue of Microorganisms (GCM) 10K type strain sequencing project: providing services to taxonomists for standard genome sequencing and annotation.</title>
        <authorList>
            <consortium name="The Broad Institute Genomics Platform"/>
            <consortium name="The Broad Institute Genome Sequencing Center for Infectious Disease"/>
            <person name="Wu L."/>
            <person name="Ma J."/>
        </authorList>
    </citation>
    <scope>NUCLEOTIDE SEQUENCE [LARGE SCALE GENOMIC DNA]</scope>
    <source>
        <strain evidence="8">CGMCC 1.10759</strain>
    </source>
</reference>
<dbReference type="EMBL" id="JBHSDU010000015">
    <property type="protein sequence ID" value="MFC4314236.1"/>
    <property type="molecule type" value="Genomic_DNA"/>
</dbReference>
<dbReference type="PANTHER" id="PTHR21266:SF60">
    <property type="entry name" value="3-KETOSTEROID-9-ALPHA-MONOOXYGENASE, OXYGENASE COMPONENT"/>
    <property type="match status" value="1"/>
</dbReference>
<dbReference type="Pfam" id="PF00355">
    <property type="entry name" value="Rieske"/>
    <property type="match status" value="1"/>
</dbReference>
<dbReference type="Proteomes" id="UP001595904">
    <property type="component" value="Unassembled WGS sequence"/>
</dbReference>
<evidence type="ECO:0000256" key="2">
    <source>
        <dbReference type="ARBA" id="ARBA00022723"/>
    </source>
</evidence>
<evidence type="ECO:0000259" key="6">
    <source>
        <dbReference type="PROSITE" id="PS51296"/>
    </source>
</evidence>
<dbReference type="PANTHER" id="PTHR21266">
    <property type="entry name" value="IRON-SULFUR DOMAIN CONTAINING PROTEIN"/>
    <property type="match status" value="1"/>
</dbReference>
<evidence type="ECO:0000256" key="3">
    <source>
        <dbReference type="ARBA" id="ARBA00023002"/>
    </source>
</evidence>
<evidence type="ECO:0000313" key="7">
    <source>
        <dbReference type="EMBL" id="MFC4314236.1"/>
    </source>
</evidence>
<evidence type="ECO:0000256" key="5">
    <source>
        <dbReference type="ARBA" id="ARBA00023014"/>
    </source>
</evidence>
<comment type="caution">
    <text evidence="7">The sequence shown here is derived from an EMBL/GenBank/DDBJ whole genome shotgun (WGS) entry which is preliminary data.</text>
</comment>
<keyword evidence="1" id="KW-0001">2Fe-2S</keyword>
<evidence type="ECO:0000313" key="8">
    <source>
        <dbReference type="Proteomes" id="UP001595904"/>
    </source>
</evidence>